<organism evidence="10 11">
    <name type="scientific">Levilactobacillus brevis</name>
    <name type="common">Lactobacillus brevis</name>
    <dbReference type="NCBI Taxonomy" id="1580"/>
    <lineage>
        <taxon>Bacteria</taxon>
        <taxon>Bacillati</taxon>
        <taxon>Bacillota</taxon>
        <taxon>Bacilli</taxon>
        <taxon>Lactobacillales</taxon>
        <taxon>Lactobacillaceae</taxon>
        <taxon>Levilactobacillus</taxon>
    </lineage>
</organism>
<comment type="subcellular location">
    <subcellularLocation>
        <location evidence="1">Cytoplasm</location>
    </subcellularLocation>
</comment>
<evidence type="ECO:0000259" key="9">
    <source>
        <dbReference type="Pfam" id="PF02768"/>
    </source>
</evidence>
<keyword evidence="6" id="KW-0235">DNA replication</keyword>
<name>A0A2A3TYK5_LEVBR</name>
<keyword evidence="7" id="KW-0239">DNA-directed DNA polymerase</keyword>
<evidence type="ECO:0000256" key="1">
    <source>
        <dbReference type="ARBA" id="ARBA00004496"/>
    </source>
</evidence>
<evidence type="ECO:0000256" key="2">
    <source>
        <dbReference type="ARBA" id="ARBA00010752"/>
    </source>
</evidence>
<comment type="caution">
    <text evidence="10">The sequence shown here is derived from an EMBL/GenBank/DDBJ whole genome shotgun (WGS) entry which is preliminary data.</text>
</comment>
<gene>
    <name evidence="10" type="ORF">CNR29_08785</name>
</gene>
<dbReference type="Gene3D" id="3.70.10.10">
    <property type="match status" value="1"/>
</dbReference>
<evidence type="ECO:0000256" key="4">
    <source>
        <dbReference type="ARBA" id="ARBA00022679"/>
    </source>
</evidence>
<dbReference type="InterPro" id="IPR046938">
    <property type="entry name" value="DNA_clamp_sf"/>
</dbReference>
<evidence type="ECO:0000256" key="3">
    <source>
        <dbReference type="ARBA" id="ARBA00022490"/>
    </source>
</evidence>
<evidence type="ECO:0000256" key="7">
    <source>
        <dbReference type="ARBA" id="ARBA00022932"/>
    </source>
</evidence>
<dbReference type="GO" id="GO:0005737">
    <property type="term" value="C:cytoplasm"/>
    <property type="evidence" value="ECO:0007669"/>
    <property type="project" value="UniProtKB-SubCell"/>
</dbReference>
<dbReference type="EMBL" id="NVYO01000001">
    <property type="protein sequence ID" value="PBQ24112.1"/>
    <property type="molecule type" value="Genomic_DNA"/>
</dbReference>
<reference evidence="10 11" key="1">
    <citation type="submission" date="2017-09" db="EMBL/GenBank/DDBJ databases">
        <title>Genome sequence of Lactobacillus brevis D7.</title>
        <authorList>
            <person name="Kwon M.-S."/>
            <person name="Lim S.K."/>
            <person name="Choi H.-J."/>
        </authorList>
    </citation>
    <scope>NUCLEOTIDE SEQUENCE [LARGE SCALE GENOMIC DNA]</scope>
    <source>
        <strain evidence="10 11">D7</strain>
    </source>
</reference>
<dbReference type="GO" id="GO:0008408">
    <property type="term" value="F:3'-5' exonuclease activity"/>
    <property type="evidence" value="ECO:0007669"/>
    <property type="project" value="InterPro"/>
</dbReference>
<dbReference type="PANTHER" id="PTHR30478">
    <property type="entry name" value="DNA POLYMERASE III SUBUNIT BETA"/>
    <property type="match status" value="1"/>
</dbReference>
<dbReference type="InterPro" id="IPR022635">
    <property type="entry name" value="DNA_polIII_beta_C"/>
</dbReference>
<dbReference type="GO" id="GO:0003887">
    <property type="term" value="F:DNA-directed DNA polymerase activity"/>
    <property type="evidence" value="ECO:0007669"/>
    <property type="project" value="UniProtKB-KW"/>
</dbReference>
<comment type="similarity">
    <text evidence="2">Belongs to the beta sliding clamp family.</text>
</comment>
<dbReference type="GO" id="GO:0003677">
    <property type="term" value="F:DNA binding"/>
    <property type="evidence" value="ECO:0007669"/>
    <property type="project" value="UniProtKB-KW"/>
</dbReference>
<keyword evidence="3" id="KW-0963">Cytoplasm</keyword>
<dbReference type="OrthoDB" id="2290449at2"/>
<dbReference type="GO" id="GO:0006271">
    <property type="term" value="P:DNA strand elongation involved in DNA replication"/>
    <property type="evidence" value="ECO:0007669"/>
    <property type="project" value="TreeGrafter"/>
</dbReference>
<dbReference type="Pfam" id="PF02768">
    <property type="entry name" value="DNA_pol3_beta_3"/>
    <property type="match status" value="1"/>
</dbReference>
<sequence length="213" mass="23989">MGTILEKLLWNGGRQMKMNSDVERMLKNVVKSVSDTRPVLKCAHFENGNTYVTDSHRLIRVRNSVPKGINLDIDLSDFSFPDVNYPSVDRLIAKKFSTNIRVTKSFVKTALPAIKSMRPGYNAIIEIKVNEDHLSITRKSLDTGINQSLEIGVDYFEGEPLTLSCSPNYLSEALTSMVQFEDPSLQIGFNTPLQPFIITNSNVDYLLTPVRVF</sequence>
<dbReference type="GO" id="GO:0009360">
    <property type="term" value="C:DNA polymerase III complex"/>
    <property type="evidence" value="ECO:0007669"/>
    <property type="project" value="InterPro"/>
</dbReference>
<feature type="domain" description="DNA polymerase III beta sliding clamp C-terminal" evidence="9">
    <location>
        <begin position="90"/>
        <end position="204"/>
    </location>
</feature>
<dbReference type="Proteomes" id="UP000217918">
    <property type="component" value="Unassembled WGS sequence"/>
</dbReference>
<evidence type="ECO:0000313" key="11">
    <source>
        <dbReference type="Proteomes" id="UP000217918"/>
    </source>
</evidence>
<keyword evidence="4" id="KW-0808">Transferase</keyword>
<keyword evidence="8" id="KW-0238">DNA-binding</keyword>
<protein>
    <recommendedName>
        <fullName evidence="9">DNA polymerase III beta sliding clamp C-terminal domain-containing protein</fullName>
    </recommendedName>
</protein>
<proteinExistence type="inferred from homology"/>
<evidence type="ECO:0000256" key="5">
    <source>
        <dbReference type="ARBA" id="ARBA00022695"/>
    </source>
</evidence>
<dbReference type="InterPro" id="IPR001001">
    <property type="entry name" value="DNA_polIII_beta"/>
</dbReference>
<keyword evidence="5" id="KW-0548">Nucleotidyltransferase</keyword>
<accession>A0A2A3TYK5</accession>
<dbReference type="PANTHER" id="PTHR30478:SF0">
    <property type="entry name" value="BETA SLIDING CLAMP"/>
    <property type="match status" value="1"/>
</dbReference>
<dbReference type="AlphaFoldDB" id="A0A2A3TYK5"/>
<evidence type="ECO:0000256" key="6">
    <source>
        <dbReference type="ARBA" id="ARBA00022705"/>
    </source>
</evidence>
<evidence type="ECO:0000313" key="10">
    <source>
        <dbReference type="EMBL" id="PBQ24112.1"/>
    </source>
</evidence>
<evidence type="ECO:0000256" key="8">
    <source>
        <dbReference type="ARBA" id="ARBA00023125"/>
    </source>
</evidence>
<dbReference type="SUPFAM" id="SSF55979">
    <property type="entry name" value="DNA clamp"/>
    <property type="match status" value="1"/>
</dbReference>